<sequence length="64" mass="7698">MRDMVCNPCAEMTLSVHNDRKIVRTSTYEVISKPENKIYRVNYTKRRRLQDSFDTYPYGFKLDC</sequence>
<gene>
    <name evidence="1" type="ORF">BDFB_014904</name>
</gene>
<accession>A0A482VE20</accession>
<dbReference type="Proteomes" id="UP000292052">
    <property type="component" value="Unassembled WGS sequence"/>
</dbReference>
<keyword evidence="2" id="KW-1185">Reference proteome</keyword>
<proteinExistence type="predicted"/>
<dbReference type="OrthoDB" id="6765744at2759"/>
<reference evidence="1 2" key="1">
    <citation type="submission" date="2017-03" db="EMBL/GenBank/DDBJ databases">
        <title>Genome of the blue death feigning beetle - Asbolus verrucosus.</title>
        <authorList>
            <person name="Rider S.D."/>
        </authorList>
    </citation>
    <scope>NUCLEOTIDE SEQUENCE [LARGE SCALE GENOMIC DNA]</scope>
    <source>
        <strain evidence="1">Butters</strain>
        <tissue evidence="1">Head and leg muscle</tissue>
    </source>
</reference>
<dbReference type="AlphaFoldDB" id="A0A482VE20"/>
<organism evidence="1 2">
    <name type="scientific">Asbolus verrucosus</name>
    <name type="common">Desert ironclad beetle</name>
    <dbReference type="NCBI Taxonomy" id="1661398"/>
    <lineage>
        <taxon>Eukaryota</taxon>
        <taxon>Metazoa</taxon>
        <taxon>Ecdysozoa</taxon>
        <taxon>Arthropoda</taxon>
        <taxon>Hexapoda</taxon>
        <taxon>Insecta</taxon>
        <taxon>Pterygota</taxon>
        <taxon>Neoptera</taxon>
        <taxon>Endopterygota</taxon>
        <taxon>Coleoptera</taxon>
        <taxon>Polyphaga</taxon>
        <taxon>Cucujiformia</taxon>
        <taxon>Tenebrionidae</taxon>
        <taxon>Pimeliinae</taxon>
        <taxon>Asbolus</taxon>
    </lineage>
</organism>
<name>A0A482VE20_ASBVE</name>
<protein>
    <submittedName>
        <fullName evidence="1">Uncharacterized protein</fullName>
    </submittedName>
</protein>
<evidence type="ECO:0000313" key="1">
    <source>
        <dbReference type="EMBL" id="RZB66675.1"/>
    </source>
</evidence>
<comment type="caution">
    <text evidence="1">The sequence shown here is derived from an EMBL/GenBank/DDBJ whole genome shotgun (WGS) entry which is preliminary data.</text>
</comment>
<dbReference type="EMBL" id="QDEB01109427">
    <property type="protein sequence ID" value="RZB66675.1"/>
    <property type="molecule type" value="Genomic_DNA"/>
</dbReference>
<evidence type="ECO:0000313" key="2">
    <source>
        <dbReference type="Proteomes" id="UP000292052"/>
    </source>
</evidence>